<name>A0A1I5P2Q6_9PSEU</name>
<dbReference type="PANTHER" id="PTHR36124:SF1">
    <property type="entry name" value="ER-BOUND OXYGENASE MPAB_MPAB'_RUBBER OXYGENASE CATALYTIC DOMAIN-CONTAINING PROTEIN"/>
    <property type="match status" value="1"/>
</dbReference>
<dbReference type="GO" id="GO:0016491">
    <property type="term" value="F:oxidoreductase activity"/>
    <property type="evidence" value="ECO:0007669"/>
    <property type="project" value="InterPro"/>
</dbReference>
<dbReference type="RefSeq" id="WP_092528772.1">
    <property type="nucleotide sequence ID" value="NZ_FOWW01000002.1"/>
</dbReference>
<organism evidence="2 3">
    <name type="scientific">Amycolatopsis arida</name>
    <dbReference type="NCBI Taxonomy" id="587909"/>
    <lineage>
        <taxon>Bacteria</taxon>
        <taxon>Bacillati</taxon>
        <taxon>Actinomycetota</taxon>
        <taxon>Actinomycetes</taxon>
        <taxon>Pseudonocardiales</taxon>
        <taxon>Pseudonocardiaceae</taxon>
        <taxon>Amycolatopsis</taxon>
    </lineage>
</organism>
<accession>A0A1I5P2Q6</accession>
<dbReference type="OrthoDB" id="836517at2"/>
<dbReference type="EMBL" id="FOWW01000002">
    <property type="protein sequence ID" value="SFP28319.1"/>
    <property type="molecule type" value="Genomic_DNA"/>
</dbReference>
<proteinExistence type="predicted"/>
<dbReference type="PANTHER" id="PTHR36124">
    <property type="match status" value="1"/>
</dbReference>
<reference evidence="3" key="1">
    <citation type="submission" date="2016-10" db="EMBL/GenBank/DDBJ databases">
        <authorList>
            <person name="Varghese N."/>
            <person name="Submissions S."/>
        </authorList>
    </citation>
    <scope>NUCLEOTIDE SEQUENCE [LARGE SCALE GENOMIC DNA]</scope>
    <source>
        <strain evidence="3">CGMCC 4.5579</strain>
    </source>
</reference>
<gene>
    <name evidence="2" type="ORF">SAMN05421810_102125</name>
</gene>
<evidence type="ECO:0000256" key="1">
    <source>
        <dbReference type="SAM" id="MobiDB-lite"/>
    </source>
</evidence>
<dbReference type="InterPro" id="IPR046366">
    <property type="entry name" value="MPAB"/>
</dbReference>
<dbReference type="STRING" id="587909.SAMN05421810_102125"/>
<evidence type="ECO:0000313" key="3">
    <source>
        <dbReference type="Proteomes" id="UP000198727"/>
    </source>
</evidence>
<keyword evidence="3" id="KW-1185">Reference proteome</keyword>
<feature type="compositionally biased region" description="Polar residues" evidence="1">
    <location>
        <begin position="290"/>
        <end position="299"/>
    </location>
</feature>
<dbReference type="Proteomes" id="UP000198727">
    <property type="component" value="Unassembled WGS sequence"/>
</dbReference>
<feature type="region of interest" description="Disordered" evidence="1">
    <location>
        <begin position="278"/>
        <end position="299"/>
    </location>
</feature>
<evidence type="ECO:0000313" key="2">
    <source>
        <dbReference type="EMBL" id="SFP28319.1"/>
    </source>
</evidence>
<sequence length="299" mass="34144">MRRYATLRRILALDPARDFERIYRITTTLEFPWDTTQALSLALFRTYAVPSIGGLLARTGEFTRRAQKRYDDTTLILDAVIEHGMDSRPGRTAIRRMNQMHGAYPIGNADMRYVLATFVVCPIRWIDRFGWRPLAEAERVAMANFYRALGRRMGIRDIPATHQEFALLLDEHERVHFRFDRGGREVADATLDLLATFRPFRYLPAPVVRRVVYALLDDGLLAAFDFPRPGRVEQAATTATLRARARLVRLLPPRSEPRFPRESSNVRGCPGGYDIARLGTFPRSGRSHTDPSSTPRVAD</sequence>
<dbReference type="AlphaFoldDB" id="A0A1I5P2Q6"/>
<protein>
    <submittedName>
        <fullName evidence="2">Uncharacterized protein</fullName>
    </submittedName>
</protein>